<dbReference type="InterPro" id="IPR002698">
    <property type="entry name" value="FTHF_cligase"/>
</dbReference>
<reference evidence="5 6" key="1">
    <citation type="submission" date="2023-03" db="EMBL/GenBank/DDBJ databases">
        <authorList>
            <person name="Shen W."/>
            <person name="Cai J."/>
        </authorList>
    </citation>
    <scope>NUCLEOTIDE SEQUENCE [LARGE SCALE GENOMIC DNA]</scope>
    <source>
        <strain evidence="5 6">Y59</strain>
    </source>
</reference>
<keyword evidence="5" id="KW-0436">Ligase</keyword>
<dbReference type="SUPFAM" id="SSF100950">
    <property type="entry name" value="NagB/RpiA/CoA transferase-like"/>
    <property type="match status" value="1"/>
</dbReference>
<evidence type="ECO:0000313" key="5">
    <source>
        <dbReference type="EMBL" id="MDT2769772.1"/>
    </source>
</evidence>
<organism evidence="5 6">
    <name type="scientific">Enterococcus pseudoavium</name>
    <dbReference type="NCBI Taxonomy" id="44007"/>
    <lineage>
        <taxon>Bacteria</taxon>
        <taxon>Bacillati</taxon>
        <taxon>Bacillota</taxon>
        <taxon>Bacilli</taxon>
        <taxon>Lactobacillales</taxon>
        <taxon>Enterococcaceae</taxon>
        <taxon>Enterococcus</taxon>
    </lineage>
</organism>
<evidence type="ECO:0000256" key="2">
    <source>
        <dbReference type="ARBA" id="ARBA00022741"/>
    </source>
</evidence>
<comment type="similarity">
    <text evidence="1 4">Belongs to the 5-formyltetrahydrofolate cyclo-ligase family.</text>
</comment>
<dbReference type="PIRSF" id="PIRSF006806">
    <property type="entry name" value="FTHF_cligase"/>
    <property type="match status" value="1"/>
</dbReference>
<gene>
    <name evidence="5" type="ORF">P7H46_02830</name>
</gene>
<dbReference type="Gene3D" id="3.40.50.10420">
    <property type="entry name" value="NagB/RpiA/CoA transferase-like"/>
    <property type="match status" value="1"/>
</dbReference>
<keyword evidence="4" id="KW-0460">Magnesium</keyword>
<evidence type="ECO:0000256" key="1">
    <source>
        <dbReference type="ARBA" id="ARBA00010638"/>
    </source>
</evidence>
<name>A0ABU3FFG5_9ENTE</name>
<comment type="caution">
    <text evidence="5">The sequence shown here is derived from an EMBL/GenBank/DDBJ whole genome shotgun (WGS) entry which is preliminary data.</text>
</comment>
<keyword evidence="3 4" id="KW-0067">ATP-binding</keyword>
<dbReference type="InterPro" id="IPR024185">
    <property type="entry name" value="FTHF_cligase-like_sf"/>
</dbReference>
<proteinExistence type="inferred from homology"/>
<dbReference type="GO" id="GO:0030272">
    <property type="term" value="F:5-formyltetrahydrofolate cyclo-ligase activity"/>
    <property type="evidence" value="ECO:0007669"/>
    <property type="project" value="UniProtKB-EC"/>
</dbReference>
<dbReference type="EMBL" id="JARQAZ010000002">
    <property type="protein sequence ID" value="MDT2769772.1"/>
    <property type="molecule type" value="Genomic_DNA"/>
</dbReference>
<protein>
    <recommendedName>
        <fullName evidence="4">5-formyltetrahydrofolate cyclo-ligase</fullName>
        <ecNumber evidence="4">6.3.3.2</ecNumber>
    </recommendedName>
</protein>
<dbReference type="Pfam" id="PF01812">
    <property type="entry name" value="5-FTHF_cyc-lig"/>
    <property type="match status" value="1"/>
</dbReference>
<dbReference type="InterPro" id="IPR037171">
    <property type="entry name" value="NagB/RpiA_transferase-like"/>
</dbReference>
<dbReference type="RefSeq" id="WP_115872613.1">
    <property type="nucleotide sequence ID" value="NZ_JARQAV010000007.1"/>
</dbReference>
<evidence type="ECO:0000256" key="3">
    <source>
        <dbReference type="ARBA" id="ARBA00022840"/>
    </source>
</evidence>
<keyword evidence="4" id="KW-0479">Metal-binding</keyword>
<dbReference type="PANTHER" id="PTHR23407:SF1">
    <property type="entry name" value="5-FORMYLTETRAHYDROFOLATE CYCLO-LIGASE"/>
    <property type="match status" value="1"/>
</dbReference>
<sequence>MEKQKLRQLAITRLQRLAESEERSVQVDLILTKLFKSDVWQTAASIGVTMATPFEFPTDSVIQQALAAGKKVAVPKSLPQGKMVFHWIEADTPFYTTRFGVKEPEIEALAEPAELDLLLVPGLVYNQAGYRIGFGGGYYDRYLANYQGKTCSLVFAEQLMEDWQAEAFDQPIQQLFLA</sequence>
<accession>A0ABU3FFG5</accession>
<evidence type="ECO:0000313" key="6">
    <source>
        <dbReference type="Proteomes" id="UP001269061"/>
    </source>
</evidence>
<dbReference type="EC" id="6.3.3.2" evidence="4"/>
<keyword evidence="6" id="KW-1185">Reference proteome</keyword>
<comment type="cofactor">
    <cofactor evidence="4">
        <name>Mg(2+)</name>
        <dbReference type="ChEBI" id="CHEBI:18420"/>
    </cofactor>
</comment>
<comment type="catalytic activity">
    <reaction evidence="4">
        <text>(6S)-5-formyl-5,6,7,8-tetrahydrofolate + ATP = (6R)-5,10-methenyltetrahydrofolate + ADP + phosphate</text>
        <dbReference type="Rhea" id="RHEA:10488"/>
        <dbReference type="ChEBI" id="CHEBI:30616"/>
        <dbReference type="ChEBI" id="CHEBI:43474"/>
        <dbReference type="ChEBI" id="CHEBI:57455"/>
        <dbReference type="ChEBI" id="CHEBI:57457"/>
        <dbReference type="ChEBI" id="CHEBI:456216"/>
        <dbReference type="EC" id="6.3.3.2"/>
    </reaction>
</comment>
<keyword evidence="2 4" id="KW-0547">Nucleotide-binding</keyword>
<dbReference type="PANTHER" id="PTHR23407">
    <property type="entry name" value="ATPASE INHIBITOR/5-FORMYLTETRAHYDROFOLATE CYCLO-LIGASE"/>
    <property type="match status" value="1"/>
</dbReference>
<evidence type="ECO:0000256" key="4">
    <source>
        <dbReference type="RuleBase" id="RU361279"/>
    </source>
</evidence>
<dbReference type="NCBIfam" id="TIGR02727">
    <property type="entry name" value="MTHFS_bact"/>
    <property type="match status" value="1"/>
</dbReference>
<dbReference type="Proteomes" id="UP001269061">
    <property type="component" value="Unassembled WGS sequence"/>
</dbReference>